<dbReference type="AlphaFoldDB" id="A0A4Z2I2C4"/>
<evidence type="ECO:0000256" key="1">
    <source>
        <dbReference type="SAM" id="MobiDB-lite"/>
    </source>
</evidence>
<dbReference type="Proteomes" id="UP000314294">
    <property type="component" value="Unassembled WGS sequence"/>
</dbReference>
<accession>A0A4Z2I2C4</accession>
<organism evidence="2 3">
    <name type="scientific">Liparis tanakae</name>
    <name type="common">Tanaka's snailfish</name>
    <dbReference type="NCBI Taxonomy" id="230148"/>
    <lineage>
        <taxon>Eukaryota</taxon>
        <taxon>Metazoa</taxon>
        <taxon>Chordata</taxon>
        <taxon>Craniata</taxon>
        <taxon>Vertebrata</taxon>
        <taxon>Euteleostomi</taxon>
        <taxon>Actinopterygii</taxon>
        <taxon>Neopterygii</taxon>
        <taxon>Teleostei</taxon>
        <taxon>Neoteleostei</taxon>
        <taxon>Acanthomorphata</taxon>
        <taxon>Eupercaria</taxon>
        <taxon>Perciformes</taxon>
        <taxon>Cottioidei</taxon>
        <taxon>Cottales</taxon>
        <taxon>Liparidae</taxon>
        <taxon>Liparis</taxon>
    </lineage>
</organism>
<name>A0A4Z2I2C4_9TELE</name>
<feature type="compositionally biased region" description="Polar residues" evidence="1">
    <location>
        <begin position="37"/>
        <end position="52"/>
    </location>
</feature>
<sequence>MNFPISQSQTSSHSWSELTPSWILMVLIRSSLPVQYSASSSGISGGTQSESQKTTRENMVTEHKLCPELISENENPISPSIHPAPSFLRRRPT</sequence>
<feature type="region of interest" description="Disordered" evidence="1">
    <location>
        <begin position="37"/>
        <end position="58"/>
    </location>
</feature>
<evidence type="ECO:0000313" key="3">
    <source>
        <dbReference type="Proteomes" id="UP000314294"/>
    </source>
</evidence>
<proteinExistence type="predicted"/>
<keyword evidence="3" id="KW-1185">Reference proteome</keyword>
<protein>
    <submittedName>
        <fullName evidence="2">Uncharacterized protein</fullName>
    </submittedName>
</protein>
<comment type="caution">
    <text evidence="2">The sequence shown here is derived from an EMBL/GenBank/DDBJ whole genome shotgun (WGS) entry which is preliminary data.</text>
</comment>
<evidence type="ECO:0000313" key="2">
    <source>
        <dbReference type="EMBL" id="TNN72088.1"/>
    </source>
</evidence>
<dbReference type="EMBL" id="SRLO01000142">
    <property type="protein sequence ID" value="TNN72088.1"/>
    <property type="molecule type" value="Genomic_DNA"/>
</dbReference>
<gene>
    <name evidence="2" type="ORF">EYF80_017665</name>
</gene>
<reference evidence="2 3" key="1">
    <citation type="submission" date="2019-03" db="EMBL/GenBank/DDBJ databases">
        <title>First draft genome of Liparis tanakae, snailfish: a comprehensive survey of snailfish specific genes.</title>
        <authorList>
            <person name="Kim W."/>
            <person name="Song I."/>
            <person name="Jeong J.-H."/>
            <person name="Kim D."/>
            <person name="Kim S."/>
            <person name="Ryu S."/>
            <person name="Song J.Y."/>
            <person name="Lee S.K."/>
        </authorList>
    </citation>
    <scope>NUCLEOTIDE SEQUENCE [LARGE SCALE GENOMIC DNA]</scope>
    <source>
        <tissue evidence="2">Muscle</tissue>
    </source>
</reference>
<feature type="region of interest" description="Disordered" evidence="1">
    <location>
        <begin position="70"/>
        <end position="93"/>
    </location>
</feature>